<accession>A0A815YZX5</accession>
<keyword evidence="2" id="KW-0276">Fatty acid metabolism</keyword>
<dbReference type="GO" id="GO:0016020">
    <property type="term" value="C:membrane"/>
    <property type="evidence" value="ECO:0007669"/>
    <property type="project" value="TreeGrafter"/>
</dbReference>
<evidence type="ECO:0000313" key="5">
    <source>
        <dbReference type="EMBL" id="CAF1576842.1"/>
    </source>
</evidence>
<dbReference type="EMBL" id="CAJNOR010005814">
    <property type="protein sequence ID" value="CAF1576842.1"/>
    <property type="molecule type" value="Genomic_DNA"/>
</dbReference>
<keyword evidence="2" id="KW-0443">Lipid metabolism</keyword>
<feature type="domain" description="AMP-dependent synthetase/ligase" evidence="4">
    <location>
        <begin position="107"/>
        <end position="493"/>
    </location>
</feature>
<proteinExistence type="predicted"/>
<evidence type="ECO:0000256" key="1">
    <source>
        <dbReference type="ARBA" id="ARBA00022598"/>
    </source>
</evidence>
<keyword evidence="1" id="KW-0436">Ligase</keyword>
<sequence>MLRLFLKPTTTNIKSVFRRFPVITRNAHIAKTRIQRLHHDGIDYNRQSVEIDHVEHIYRCTFYKDADIWTLYKTICPNVRTLGDTLYEGRTASNDGPCVGTLQKSNTIDWLSYSKVIERSRLIGSYLWTTTNLTPNESKVAIMSLNRPEYLFIEQACYMYGFVLVNLYTSYEPATVMNLLERTTADVLVIDDIERIRSYQNQLLKNDRIKKIIVMNGLRQEENSKIQSLSSILKAIKADDIRKRPTIDPDSIATLIMTSGTTGDPKISMLSHENLLAASKGNILRTERANLKGSVTVRHCSVLPLAHIFERFILLGVLLRGNQVVFCPQPEKLLEYFAMVKPTQVTVVPRILNKIYDGIMLEVGQSKLKQYLVQQALRSTESNWFSRLIFRKVKNLFGDELKAVFVGAAPITRDVLHFYRIALDIPVMTGYGQTESTACATSTHAGDTAFDVIGSPVATVEIKLIDVPNTNYQSHMNQGEICIRGPVIFEGYYDDEVKTGETIDEKGWLHTGDVGEWASNGALRIIDRTKHIFKLNQGTYIAPERLEDIYLRSQWVAQIFIDGISTEATVVAIVVPDEEYVQKHFKPTESIPFAAVCKDEQLKRTILSDLIRLAKDNKLKYFETVSNIHLHPEPFSVQNGLLTITLKTRRQNVQTQFRPLVQSLYDKENH</sequence>
<dbReference type="Pfam" id="PF00501">
    <property type="entry name" value="AMP-binding"/>
    <property type="match status" value="1"/>
</dbReference>
<dbReference type="EC" id="6.2.1.3" evidence="3"/>
<dbReference type="AlphaFoldDB" id="A0A815YZX5"/>
<comment type="caution">
    <text evidence="5">The sequence shown here is derived from an EMBL/GenBank/DDBJ whole genome shotgun (WGS) entry which is preliminary data.</text>
</comment>
<dbReference type="GO" id="GO:0005783">
    <property type="term" value="C:endoplasmic reticulum"/>
    <property type="evidence" value="ECO:0007669"/>
    <property type="project" value="TreeGrafter"/>
</dbReference>
<reference evidence="5" key="1">
    <citation type="submission" date="2021-02" db="EMBL/GenBank/DDBJ databases">
        <authorList>
            <person name="Nowell W R."/>
        </authorList>
    </citation>
    <scope>NUCLEOTIDE SEQUENCE</scope>
</reference>
<name>A0A815YZX5_ADIRI</name>
<evidence type="ECO:0000256" key="3">
    <source>
        <dbReference type="ARBA" id="ARBA00026121"/>
    </source>
</evidence>
<dbReference type="GO" id="GO:0004467">
    <property type="term" value="F:long-chain fatty acid-CoA ligase activity"/>
    <property type="evidence" value="ECO:0007669"/>
    <property type="project" value="UniProtKB-EC"/>
</dbReference>
<keyword evidence="6" id="KW-1185">Reference proteome</keyword>
<dbReference type="InterPro" id="IPR020845">
    <property type="entry name" value="AMP-binding_CS"/>
</dbReference>
<dbReference type="SUPFAM" id="SSF56801">
    <property type="entry name" value="Acetyl-CoA synthetase-like"/>
    <property type="match status" value="1"/>
</dbReference>
<evidence type="ECO:0000256" key="2">
    <source>
        <dbReference type="ARBA" id="ARBA00022832"/>
    </source>
</evidence>
<evidence type="ECO:0000259" key="4">
    <source>
        <dbReference type="Pfam" id="PF00501"/>
    </source>
</evidence>
<dbReference type="InterPro" id="IPR042099">
    <property type="entry name" value="ANL_N_sf"/>
</dbReference>
<dbReference type="Gene3D" id="3.40.50.12780">
    <property type="entry name" value="N-terminal domain of ligase-like"/>
    <property type="match status" value="1"/>
</dbReference>
<dbReference type="InterPro" id="IPR000873">
    <property type="entry name" value="AMP-dep_synth/lig_dom"/>
</dbReference>
<dbReference type="Proteomes" id="UP000663828">
    <property type="component" value="Unassembled WGS sequence"/>
</dbReference>
<dbReference type="PROSITE" id="PS00455">
    <property type="entry name" value="AMP_BINDING"/>
    <property type="match status" value="1"/>
</dbReference>
<gene>
    <name evidence="5" type="ORF">XAT740_LOCUS45052</name>
</gene>
<dbReference type="PANTHER" id="PTHR43272:SF107">
    <property type="entry name" value="LONG-CHAIN-FATTY-ACID--COA LIGASE 5"/>
    <property type="match status" value="1"/>
</dbReference>
<organism evidence="5 6">
    <name type="scientific">Adineta ricciae</name>
    <name type="common">Rotifer</name>
    <dbReference type="NCBI Taxonomy" id="249248"/>
    <lineage>
        <taxon>Eukaryota</taxon>
        <taxon>Metazoa</taxon>
        <taxon>Spiralia</taxon>
        <taxon>Gnathifera</taxon>
        <taxon>Rotifera</taxon>
        <taxon>Eurotatoria</taxon>
        <taxon>Bdelloidea</taxon>
        <taxon>Adinetida</taxon>
        <taxon>Adinetidae</taxon>
        <taxon>Adineta</taxon>
    </lineage>
</organism>
<evidence type="ECO:0000313" key="6">
    <source>
        <dbReference type="Proteomes" id="UP000663828"/>
    </source>
</evidence>
<dbReference type="PANTHER" id="PTHR43272">
    <property type="entry name" value="LONG-CHAIN-FATTY-ACID--COA LIGASE"/>
    <property type="match status" value="1"/>
</dbReference>
<protein>
    <recommendedName>
        <fullName evidence="3">long-chain-fatty-acid--CoA ligase</fullName>
        <ecNumber evidence="3">6.2.1.3</ecNumber>
    </recommendedName>
</protein>